<reference evidence="2" key="1">
    <citation type="journal article" date="2020" name="bioRxiv">
        <title>Chromosome-level reference genome of the European wasp spider Argiope bruennichi: a resource for studies on range expansion and evolutionary adaptation.</title>
        <authorList>
            <person name="Sheffer M.M."/>
            <person name="Hoppe A."/>
            <person name="Krehenwinkel H."/>
            <person name="Uhl G."/>
            <person name="Kuss A.W."/>
            <person name="Jensen L."/>
            <person name="Jensen C."/>
            <person name="Gillespie R.G."/>
            <person name="Hoff K.J."/>
            <person name="Prost S."/>
        </authorList>
    </citation>
    <scope>NUCLEOTIDE SEQUENCE</scope>
</reference>
<organism evidence="2 3">
    <name type="scientific">Argiope bruennichi</name>
    <name type="common">Wasp spider</name>
    <name type="synonym">Aranea bruennichi</name>
    <dbReference type="NCBI Taxonomy" id="94029"/>
    <lineage>
        <taxon>Eukaryota</taxon>
        <taxon>Metazoa</taxon>
        <taxon>Ecdysozoa</taxon>
        <taxon>Arthropoda</taxon>
        <taxon>Chelicerata</taxon>
        <taxon>Arachnida</taxon>
        <taxon>Araneae</taxon>
        <taxon>Araneomorphae</taxon>
        <taxon>Entelegynae</taxon>
        <taxon>Araneoidea</taxon>
        <taxon>Araneidae</taxon>
        <taxon>Argiope</taxon>
    </lineage>
</organism>
<dbReference type="EMBL" id="JABXBU010000030">
    <property type="protein sequence ID" value="KAF8784722.1"/>
    <property type="molecule type" value="Genomic_DNA"/>
</dbReference>
<dbReference type="AlphaFoldDB" id="A0A8T0F2N6"/>
<protein>
    <submittedName>
        <fullName evidence="2">Uncharacterized protein</fullName>
    </submittedName>
</protein>
<evidence type="ECO:0000313" key="3">
    <source>
        <dbReference type="Proteomes" id="UP000807504"/>
    </source>
</evidence>
<proteinExistence type="predicted"/>
<gene>
    <name evidence="2" type="ORF">HNY73_010366</name>
</gene>
<name>A0A8T0F2N6_ARGBR</name>
<dbReference type="Proteomes" id="UP000807504">
    <property type="component" value="Unassembled WGS sequence"/>
</dbReference>
<sequence length="1147" mass="128425">MSKPAVENTMASNFNQMDDSIISLQENSHQLFRTSNLKHDFNIELNKAYNLNEHNELTGTSDGIKTPFNKFMFDYENPEKNTTRKLSEIENLDHLESDESLGILPDLLNDEATFDVFRTDLDFSEGDINDGISLETNKSPAPLVFSPPVDNQFNRISLYLKNISTPLPNFGNERRCSSTPKISVTSQFVANTTDSIEDNSSLHLSDEKDEAIIAGSCRIKFETDFNLDDLKNVKPLTSTNKAFSPPRLSLILNELNEETGLKSEVSFQKQSETIENNLNVVQTLSDNVVEELLPCEYEKNIQNLKVLNDTFQVKQSVLIDSVDAFLSPKDCTRNTLEVGLAKSNNYEAKGNVKTLDSTFAIPADKFNCKVDCEKTFVIDFNSTIGTEVSPKSIYTDRILNETHVLGMDYMEFSSKKQDQIANVTFTKDLDDTKSNIENHCYSFHGATFKPLNPILEETFSKSDLSEMKDLSKNVSQCINRNQLTSPDTFNMKGDATYSENVDKFLLEMNGTRNISSNRSYQIEIASPNSPKSPRSNIYEQEGENISHEQINLTENENNPSNKILLSAALESIIPKEDCSFEILTKSSNPCINTTFTEKADGAQNDINLISIENNRVQASQNSLKEISNATFSEEICEAQIKLNSIPTEKDNYQASPKEKTYDIFSELADKNANVQHKKQLSQCDRDSFGGITSSNLKKIDSNNTVSKKDTDKSNSLKNCSMESKTIRKSRLIKPTKTTFSRKVPEQLNNHLSVPKSLNESLNDKRSITFDFNKRLSLFCSSANDNKSKYKTDFKKPFEVPSKVSIKRPESNLKNSRLNLKCSNGHLKNVSTVNEKQNLITQPNLNSDNNSRIKSATVASGSRPVSSRLSLPEKLPMKSVKTKGCELNTTVTFTTENNSNKVISCPKILDFPKKEKLSEIGRNNANTGKKISRHSIATNLPRKFPPFNNHNNILNSKAAVIKQKSAPESNSCKPDSKKVPTNSKLVSSITKLKFSSLPKVQTCTKTSSVENESKNAINKSVTSNSQKSNGHLKKPCVLEHKAVQFVKSQISTDYVKQKDNTREIAAPNFSMFPPSEQAAQLLNPLNGNKSNGQCNFRPMPKITKGSIRSMNSKDVHIVQQSDLQNQVSQHTAGKIPQMRRIPAPRYNN</sequence>
<accession>A0A8T0F2N6</accession>
<evidence type="ECO:0000256" key="1">
    <source>
        <dbReference type="SAM" id="MobiDB-lite"/>
    </source>
</evidence>
<comment type="caution">
    <text evidence="2">The sequence shown here is derived from an EMBL/GenBank/DDBJ whole genome shotgun (WGS) entry which is preliminary data.</text>
</comment>
<evidence type="ECO:0000313" key="2">
    <source>
        <dbReference type="EMBL" id="KAF8784722.1"/>
    </source>
</evidence>
<feature type="region of interest" description="Disordered" evidence="1">
    <location>
        <begin position="1123"/>
        <end position="1147"/>
    </location>
</feature>
<keyword evidence="3" id="KW-1185">Reference proteome</keyword>
<reference evidence="2" key="2">
    <citation type="submission" date="2020-06" db="EMBL/GenBank/DDBJ databases">
        <authorList>
            <person name="Sheffer M."/>
        </authorList>
    </citation>
    <scope>NUCLEOTIDE SEQUENCE</scope>
</reference>